<gene>
    <name evidence="3" type="ORF">CLG94_08990</name>
</gene>
<feature type="transmembrane region" description="Helical" evidence="1">
    <location>
        <begin position="298"/>
        <end position="316"/>
    </location>
</feature>
<keyword evidence="4" id="KW-1185">Reference proteome</keyword>
<dbReference type="PROSITE" id="PS51820">
    <property type="entry name" value="PA14"/>
    <property type="match status" value="1"/>
</dbReference>
<evidence type="ECO:0000313" key="3">
    <source>
        <dbReference type="EMBL" id="PTL35875.1"/>
    </source>
</evidence>
<dbReference type="Gene3D" id="3.90.182.10">
    <property type="entry name" value="Toxin - Anthrax Protective Antigen,domain 1"/>
    <property type="match status" value="1"/>
</dbReference>
<keyword evidence="1" id="KW-1133">Transmembrane helix</keyword>
<dbReference type="InterPro" id="IPR037524">
    <property type="entry name" value="PA14/GLEYA"/>
</dbReference>
<dbReference type="EMBL" id="NVQC01000022">
    <property type="protein sequence ID" value="PTL35875.1"/>
    <property type="molecule type" value="Genomic_DNA"/>
</dbReference>
<evidence type="ECO:0000259" key="2">
    <source>
        <dbReference type="PROSITE" id="PS51820"/>
    </source>
</evidence>
<dbReference type="RefSeq" id="WP_107562768.1">
    <property type="nucleotide sequence ID" value="NZ_NVQC01000022.1"/>
</dbReference>
<feature type="transmembrane region" description="Helical" evidence="1">
    <location>
        <begin position="107"/>
        <end position="128"/>
    </location>
</feature>
<reference evidence="3 4" key="1">
    <citation type="submission" date="2017-09" db="EMBL/GenBank/DDBJ databases">
        <title>Bloom of a denitrifying methanotroph, Candidatus Methylomirabilis limnetica, in a deep stratified lake.</title>
        <authorList>
            <person name="Graf J.S."/>
            <person name="Marchant H.K."/>
            <person name="Tienken D."/>
            <person name="Hach P.F."/>
            <person name="Brand A."/>
            <person name="Schubert C.J."/>
            <person name="Kuypers M.M."/>
            <person name="Milucka J."/>
        </authorList>
    </citation>
    <scope>NUCLEOTIDE SEQUENCE [LARGE SCALE GENOMIC DNA]</scope>
    <source>
        <strain evidence="3 4">Zug</strain>
    </source>
</reference>
<keyword evidence="1" id="KW-0472">Membrane</keyword>
<comment type="caution">
    <text evidence="3">The sequence shown here is derived from an EMBL/GenBank/DDBJ whole genome shotgun (WGS) entry which is preliminary data.</text>
</comment>
<name>A0A2T4TXN5_9BACT</name>
<proteinExistence type="predicted"/>
<dbReference type="InterPro" id="IPR011658">
    <property type="entry name" value="PA14_dom"/>
</dbReference>
<organism evidence="3 4">
    <name type="scientific">Candidatus Methylomirabilis limnetica</name>
    <dbReference type="NCBI Taxonomy" id="2033718"/>
    <lineage>
        <taxon>Bacteria</taxon>
        <taxon>Candidatus Methylomirabilota</taxon>
        <taxon>Candidatus Methylomirabilia</taxon>
        <taxon>Candidatus Methylomirabilales</taxon>
        <taxon>Candidatus Methylomirabilaceae</taxon>
        <taxon>Candidatus Methylomirabilis</taxon>
    </lineage>
</organism>
<feature type="transmembrane region" description="Helical" evidence="1">
    <location>
        <begin position="225"/>
        <end position="242"/>
    </location>
</feature>
<keyword evidence="1" id="KW-0812">Transmembrane</keyword>
<dbReference type="AlphaFoldDB" id="A0A2T4TXN5"/>
<feature type="transmembrane region" description="Helical" evidence="1">
    <location>
        <begin position="275"/>
        <end position="292"/>
    </location>
</feature>
<dbReference type="OrthoDB" id="1006965at2"/>
<sequence>MLNKDDARDPQNAPLSSRAAFLAFSSFAVFSISFSLWMRVVYRGPYYPGWDVLGPAHGLFLVSTRSFWDAVISVVHSTRHFQYWNHTNSLLYTLIPGYLGSLWPWEYWAHLLTFALFVLTLWLVIRLIGLPIRQFWILLLAWGASPALLSFSVAGYPYVTGLLPHALALWITLDNRVRRNWILSLVLCLVANELSWHLYELGKSLFVVFIAAAVLHRHVPLRTRIIWLLGATVQLATILSYPGGNVGAVVHSGSVTIDAISASIANLAKALFYDQLLDSPVLFVLGLFSLFFLKRNRWFFLSLLMFQIGLVVVLGMQGADWLRPRRFLLVEFYCIVAVVGMFCESAGMSRFGERPKVVLIALLCLGNIWQMADLVNYMKLPVDERRYPMPFTYSQADYLVPASEVNWYLEARSRVNAGEKLLLVYNFSAYPENTTDPAGALERLYLSLGHKRFVDSVFVFGSTQCRYSCLPIRPLATLEAFLDSIHPGSPTPPEAFTVYYLQDFHPMYRRVADKSIYELESVRIFAEIRKRFTIRLESPKESRFMRLKIANRFLKGSPSPGFVLETGVSKYERHADGIIHNRPFSWRGVPLDLLWVEDPMEATAYLAKRPWGRGPFSLELSGTLHIMRQGAYNFLLGSYDGAVLTLDGHTLLDNSGTHPFQLMQCSLMLKKGSHRFHLSYADEGRMGRLLADVYPVGDEALQNPQGSCFETLPIARFFPEGLRSRYYHAVNWSGENTEAGREIRVGESVEAHWIRTPGLSAHPWDPPFSLRLEGRMRIVESGMYRFDLGSDDGSLLYLDGAIVLDNGGSHTYREKNAALHLNAGVYDFRLDYFNSIGDGRLKLSVRRPRAFQRDIYGARGDSIKRSDSHVQ</sequence>
<reference evidence="4" key="2">
    <citation type="journal article" date="2018" name="Environ. Microbiol.">
        <title>Bloom of a denitrifying methanotroph, 'Candidatus Methylomirabilis limnetica', in a deep stratified lake.</title>
        <authorList>
            <person name="Graf J.S."/>
            <person name="Mayr M.J."/>
            <person name="Marchant H.K."/>
            <person name="Tienken D."/>
            <person name="Hach P.F."/>
            <person name="Brand A."/>
            <person name="Schubert C.J."/>
            <person name="Kuypers M.M."/>
            <person name="Milucka J."/>
        </authorList>
    </citation>
    <scope>NUCLEOTIDE SEQUENCE [LARGE SCALE GENOMIC DNA]</scope>
    <source>
        <strain evidence="4">Zug</strain>
    </source>
</reference>
<dbReference type="SUPFAM" id="SSF56988">
    <property type="entry name" value="Anthrax protective antigen"/>
    <property type="match status" value="1"/>
</dbReference>
<feature type="transmembrane region" description="Helical" evidence="1">
    <location>
        <begin position="135"/>
        <end position="159"/>
    </location>
</feature>
<feature type="transmembrane region" description="Helical" evidence="1">
    <location>
        <begin position="21"/>
        <end position="42"/>
    </location>
</feature>
<evidence type="ECO:0000313" key="4">
    <source>
        <dbReference type="Proteomes" id="UP000241436"/>
    </source>
</evidence>
<dbReference type="SMART" id="SM00758">
    <property type="entry name" value="PA14"/>
    <property type="match status" value="2"/>
</dbReference>
<protein>
    <recommendedName>
        <fullName evidence="2">PA14 domain-containing protein</fullName>
    </recommendedName>
</protein>
<accession>A0A2T4TXN5</accession>
<dbReference type="Proteomes" id="UP000241436">
    <property type="component" value="Unassembled WGS sequence"/>
</dbReference>
<evidence type="ECO:0000256" key="1">
    <source>
        <dbReference type="SAM" id="Phobius"/>
    </source>
</evidence>
<dbReference type="Pfam" id="PF07691">
    <property type="entry name" value="PA14"/>
    <property type="match status" value="2"/>
</dbReference>
<feature type="domain" description="PA14" evidence="2">
    <location>
        <begin position="717"/>
        <end position="859"/>
    </location>
</feature>